<accession>A0A7W7QZJ9</accession>
<organism evidence="3 4">
    <name type="scientific">Kitasatospora kifunensis</name>
    <name type="common">Streptomyces kifunensis</name>
    <dbReference type="NCBI Taxonomy" id="58351"/>
    <lineage>
        <taxon>Bacteria</taxon>
        <taxon>Bacillati</taxon>
        <taxon>Actinomycetota</taxon>
        <taxon>Actinomycetes</taxon>
        <taxon>Kitasatosporales</taxon>
        <taxon>Streptomycetaceae</taxon>
        <taxon>Kitasatospora</taxon>
    </lineage>
</organism>
<dbReference type="PANTHER" id="PTHR11559">
    <property type="entry name" value="CARBOXYLESTERASE"/>
    <property type="match status" value="1"/>
</dbReference>
<dbReference type="RefSeq" id="WP_184934857.1">
    <property type="nucleotide sequence ID" value="NZ_JACHJV010000001.1"/>
</dbReference>
<dbReference type="InterPro" id="IPR019819">
    <property type="entry name" value="Carboxylesterase_B_CS"/>
</dbReference>
<gene>
    <name evidence="3" type="ORF">FHR34_001724</name>
</gene>
<feature type="domain" description="Carboxylesterase type B" evidence="2">
    <location>
        <begin position="66"/>
        <end position="530"/>
    </location>
</feature>
<evidence type="ECO:0000256" key="1">
    <source>
        <dbReference type="SAM" id="MobiDB-lite"/>
    </source>
</evidence>
<dbReference type="AlphaFoldDB" id="A0A7W7QZJ9"/>
<sequence>MFRTMHGAASGATSGARKPRGSRSSGLAAGAAVLGLLVASALGAASPAGAATAPANKATTSNCRTTTSLGRVQGLPQGGVCSYLGLPYAAPPTGALRFKPPAPVAPWHGTLQATATKPGCPQDLSVIDQGVEDCLYTNVWQPRGGGSHKPVMVFIHGGADELGSAGESVFNGAELAARGDAVVVNMDYRLGILGWTELGGLDPKYAGSGNNGLRDQIAALTWVQKHIASFGGDASDVTVFGESEGAISIDALLAGDHPERLFHRAILESGPGYLVHTQEYAKAAATHILAAGNVTGMAQLDAMSTTQVLQLQEKAQDGIAGLADAIFFGPSIDGRLIPGPVVDRIAAGSARNVEIMAGTNENETDYWALFEPQVLDLPLSGYRSFPAELADRKQQMYDTYAADRPGLSEGRVVNAMITDQTQRVPTLRLAEAQSRWRPTYVYQFNWHVPYVAGLPAAQNLGAMHTLELPFVFGNLDLGAVPRGAATLAAQRPQLTSLSDDMMDSWTAFARCGAPGWPSYTPAARATRIWDLKPSVQNAPQERERELWNDYSFPAWSFQSWGRSPVN</sequence>
<comment type="caution">
    <text evidence="3">The sequence shown here is derived from an EMBL/GenBank/DDBJ whole genome shotgun (WGS) entry which is preliminary data.</text>
</comment>
<dbReference type="InterPro" id="IPR050309">
    <property type="entry name" value="Type-B_Carboxylest/Lipase"/>
</dbReference>
<dbReference type="InterPro" id="IPR029058">
    <property type="entry name" value="AB_hydrolase_fold"/>
</dbReference>
<dbReference type="Pfam" id="PF00135">
    <property type="entry name" value="COesterase"/>
    <property type="match status" value="1"/>
</dbReference>
<evidence type="ECO:0000313" key="3">
    <source>
        <dbReference type="EMBL" id="MBB4922731.1"/>
    </source>
</evidence>
<dbReference type="EMBL" id="JACHJV010000001">
    <property type="protein sequence ID" value="MBB4922731.1"/>
    <property type="molecule type" value="Genomic_DNA"/>
</dbReference>
<dbReference type="Proteomes" id="UP000540506">
    <property type="component" value="Unassembled WGS sequence"/>
</dbReference>
<evidence type="ECO:0000259" key="2">
    <source>
        <dbReference type="Pfam" id="PF00135"/>
    </source>
</evidence>
<proteinExistence type="predicted"/>
<dbReference type="EC" id="3.1.1.-" evidence="3"/>
<keyword evidence="4" id="KW-1185">Reference proteome</keyword>
<dbReference type="Gene3D" id="3.40.50.1820">
    <property type="entry name" value="alpha/beta hydrolase"/>
    <property type="match status" value="1"/>
</dbReference>
<feature type="region of interest" description="Disordered" evidence="1">
    <location>
        <begin position="1"/>
        <end position="24"/>
    </location>
</feature>
<keyword evidence="3" id="KW-0378">Hydrolase</keyword>
<dbReference type="GO" id="GO:0016787">
    <property type="term" value="F:hydrolase activity"/>
    <property type="evidence" value="ECO:0007669"/>
    <property type="project" value="UniProtKB-KW"/>
</dbReference>
<evidence type="ECO:0000313" key="4">
    <source>
        <dbReference type="Proteomes" id="UP000540506"/>
    </source>
</evidence>
<dbReference type="PROSITE" id="PS00941">
    <property type="entry name" value="CARBOXYLESTERASE_B_2"/>
    <property type="match status" value="1"/>
</dbReference>
<dbReference type="InterPro" id="IPR002018">
    <property type="entry name" value="CarbesteraseB"/>
</dbReference>
<protein>
    <submittedName>
        <fullName evidence="3">Para-nitrobenzyl esterase</fullName>
        <ecNumber evidence="3">3.1.1.-</ecNumber>
    </submittedName>
</protein>
<name>A0A7W7QZJ9_KITKI</name>
<dbReference type="SUPFAM" id="SSF53474">
    <property type="entry name" value="alpha/beta-Hydrolases"/>
    <property type="match status" value="1"/>
</dbReference>
<reference evidence="3 4" key="1">
    <citation type="submission" date="2020-08" db="EMBL/GenBank/DDBJ databases">
        <title>Sequencing the genomes of 1000 actinobacteria strains.</title>
        <authorList>
            <person name="Klenk H.-P."/>
        </authorList>
    </citation>
    <scope>NUCLEOTIDE SEQUENCE [LARGE SCALE GENOMIC DNA]</scope>
    <source>
        <strain evidence="3 4">DSM 41654</strain>
    </source>
</reference>